<name>A0ABM0JQL3_APLCA</name>
<dbReference type="InterPro" id="IPR017438">
    <property type="entry name" value="ATP-NAD_kinase_N"/>
</dbReference>
<keyword evidence="4" id="KW-0418">Kinase</keyword>
<feature type="region of interest" description="Disordered" evidence="1">
    <location>
        <begin position="1"/>
        <end position="27"/>
    </location>
</feature>
<keyword evidence="3" id="KW-1185">Reference proteome</keyword>
<keyword evidence="4" id="KW-0808">Transferase</keyword>
<protein>
    <submittedName>
        <fullName evidence="4">Sphingosine kinase 1</fullName>
    </submittedName>
</protein>
<reference evidence="4" key="1">
    <citation type="submission" date="2025-08" db="UniProtKB">
        <authorList>
            <consortium name="RefSeq"/>
        </authorList>
    </citation>
    <scope>IDENTIFICATION</scope>
</reference>
<dbReference type="PANTHER" id="PTHR12358:SF111">
    <property type="entry name" value="CERAMIDE KINASE, ISOFORM A"/>
    <property type="match status" value="1"/>
</dbReference>
<dbReference type="SUPFAM" id="SSF111331">
    <property type="entry name" value="NAD kinase/diacylglycerol kinase-like"/>
    <property type="match status" value="1"/>
</dbReference>
<evidence type="ECO:0000259" key="2">
    <source>
        <dbReference type="PROSITE" id="PS50146"/>
    </source>
</evidence>
<dbReference type="GeneID" id="101853389"/>
<dbReference type="RefSeq" id="XP_005099240.1">
    <property type="nucleotide sequence ID" value="XM_005099183.3"/>
</dbReference>
<proteinExistence type="predicted"/>
<sequence length="512" mass="56151">METEGAVGSIDAEEGKGASATASDDSGDVILSGSVQAGKKSLLLALTTNGVTVHEVQAGEKVKDSSLNLDLPWCEVITAETSGEGGKSKFSIHFMQYQKDRKLRHKSLTLTSQDIEPRKWADAIQTQCQQVSGRPKNLFVIINPIGGNGKGSQMYHKSVAPMFKLAGCQTTVVETEKSKHALEIGETRDFTGFDGIISVGGDGLYQEILQGYLVQLQKAAGVNLNDIDEEFVKPKIPFCLIPAGSSNGIVRYTNDNVRDAETSALRVIRGETHPTSIITIHEPGKFIGISGLAVGVGAMTDFMKRCDELRWMGKSRYGYGMLRMFVKKKRRFRMQMEYLLDGEPSPIVKTEGAQGDTESLEIKTGWHQHDIDDKPYVGATLSTFSVKDMPECTVIDPFSCSGDLMVDTGCSNMGIIKYALMFEGKKINGPIPNIEFIKGAVGVRFKVIQDPSETDENVSQARAREREMEHYLYVDGEVVQMEGLEVEARLKNDFVSMFGCIASQLRTPQNAS</sequence>
<evidence type="ECO:0000256" key="1">
    <source>
        <dbReference type="SAM" id="MobiDB-lite"/>
    </source>
</evidence>
<dbReference type="Gene3D" id="3.40.50.10330">
    <property type="entry name" value="Probable inorganic polyphosphate/atp-NAD kinase, domain 1"/>
    <property type="match status" value="1"/>
</dbReference>
<dbReference type="InterPro" id="IPR001206">
    <property type="entry name" value="Diacylglycerol_kinase_cat_dom"/>
</dbReference>
<dbReference type="Pfam" id="PF00781">
    <property type="entry name" value="DAGK_cat"/>
    <property type="match status" value="1"/>
</dbReference>
<gene>
    <name evidence="4" type="primary">LOC101853389</name>
</gene>
<dbReference type="PANTHER" id="PTHR12358">
    <property type="entry name" value="SPHINGOSINE KINASE"/>
    <property type="match status" value="1"/>
</dbReference>
<dbReference type="PROSITE" id="PS50146">
    <property type="entry name" value="DAGK"/>
    <property type="match status" value="1"/>
</dbReference>
<dbReference type="Proteomes" id="UP000694888">
    <property type="component" value="Unplaced"/>
</dbReference>
<evidence type="ECO:0000313" key="4">
    <source>
        <dbReference type="RefSeq" id="XP_005099240.1"/>
    </source>
</evidence>
<feature type="domain" description="DAGKc" evidence="2">
    <location>
        <begin position="133"/>
        <end position="284"/>
    </location>
</feature>
<accession>A0ABM0JQL3</accession>
<evidence type="ECO:0000313" key="3">
    <source>
        <dbReference type="Proteomes" id="UP000694888"/>
    </source>
</evidence>
<dbReference type="GO" id="GO:0016301">
    <property type="term" value="F:kinase activity"/>
    <property type="evidence" value="ECO:0007669"/>
    <property type="project" value="UniProtKB-KW"/>
</dbReference>
<organism evidence="3 4">
    <name type="scientific">Aplysia californica</name>
    <name type="common">California sea hare</name>
    <dbReference type="NCBI Taxonomy" id="6500"/>
    <lineage>
        <taxon>Eukaryota</taxon>
        <taxon>Metazoa</taxon>
        <taxon>Spiralia</taxon>
        <taxon>Lophotrochozoa</taxon>
        <taxon>Mollusca</taxon>
        <taxon>Gastropoda</taxon>
        <taxon>Heterobranchia</taxon>
        <taxon>Euthyneura</taxon>
        <taxon>Tectipleura</taxon>
        <taxon>Aplysiida</taxon>
        <taxon>Aplysioidea</taxon>
        <taxon>Aplysiidae</taxon>
        <taxon>Aplysia</taxon>
    </lineage>
</organism>
<dbReference type="Gene3D" id="2.60.200.40">
    <property type="match status" value="1"/>
</dbReference>
<dbReference type="InterPro" id="IPR016064">
    <property type="entry name" value="NAD/diacylglycerol_kinase_sf"/>
</dbReference>
<dbReference type="SMART" id="SM00046">
    <property type="entry name" value="DAGKc"/>
    <property type="match status" value="1"/>
</dbReference>
<dbReference type="InterPro" id="IPR050187">
    <property type="entry name" value="Lipid_Phosphate_FormReg"/>
</dbReference>